<evidence type="ECO:0000259" key="2">
    <source>
        <dbReference type="Pfam" id="PF15902"/>
    </source>
</evidence>
<dbReference type="EMBL" id="JAVRRA010020255">
    <property type="protein sequence ID" value="KAK5169935.1"/>
    <property type="molecule type" value="Genomic_DNA"/>
</dbReference>
<comment type="caution">
    <text evidence="3">The sequence shown here is derived from an EMBL/GenBank/DDBJ whole genome shotgun (WGS) entry which is preliminary data.</text>
</comment>
<sequence>MWAQSQEPFTTGDAKLDENQILCVVEGKYSMWQKDYRLVTSDDYFKRVEVEPEMADGRSVPGVAQMAAVKGFIVAAAKSEGTDEMALYVTDDSITWHRAEFGEHKVEEDGYTVLESTNYSIQVDVMTTKR</sequence>
<organism evidence="3 4">
    <name type="scientific">Cryomyces antarcticus</name>
    <dbReference type="NCBI Taxonomy" id="329879"/>
    <lineage>
        <taxon>Eukaryota</taxon>
        <taxon>Fungi</taxon>
        <taxon>Dikarya</taxon>
        <taxon>Ascomycota</taxon>
        <taxon>Pezizomycotina</taxon>
        <taxon>Dothideomycetes</taxon>
        <taxon>Dothideomycetes incertae sedis</taxon>
        <taxon>Cryomyces</taxon>
    </lineage>
</organism>
<dbReference type="InterPro" id="IPR031778">
    <property type="entry name" value="Sortilin_N"/>
</dbReference>
<dbReference type="Pfam" id="PF15902">
    <property type="entry name" value="Sortilin-Vps10"/>
    <property type="match status" value="1"/>
</dbReference>
<keyword evidence="1" id="KW-0677">Repeat</keyword>
<reference evidence="3 4" key="1">
    <citation type="submission" date="2023-08" db="EMBL/GenBank/DDBJ databases">
        <title>Black Yeasts Isolated from many extreme environments.</title>
        <authorList>
            <person name="Coleine C."/>
            <person name="Stajich J.E."/>
            <person name="Selbmann L."/>
        </authorList>
    </citation>
    <scope>NUCLEOTIDE SEQUENCE [LARGE SCALE GENOMIC DNA]</scope>
    <source>
        <strain evidence="3 4">CCFEE 536</strain>
    </source>
</reference>
<protein>
    <submittedName>
        <fullName evidence="3">Vacuolar protein sorting/targeting protein PEP1</fullName>
    </submittedName>
</protein>
<dbReference type="Proteomes" id="UP001357485">
    <property type="component" value="Unassembled WGS sequence"/>
</dbReference>
<evidence type="ECO:0000256" key="1">
    <source>
        <dbReference type="ARBA" id="ARBA00022737"/>
    </source>
</evidence>
<evidence type="ECO:0000313" key="3">
    <source>
        <dbReference type="EMBL" id="KAK5169935.1"/>
    </source>
</evidence>
<feature type="non-terminal residue" evidence="3">
    <location>
        <position position="130"/>
    </location>
</feature>
<accession>A0ABR0LHY2</accession>
<feature type="domain" description="Sortilin N-terminal" evidence="2">
    <location>
        <begin position="6"/>
        <end position="129"/>
    </location>
</feature>
<evidence type="ECO:0000313" key="4">
    <source>
        <dbReference type="Proteomes" id="UP001357485"/>
    </source>
</evidence>
<proteinExistence type="predicted"/>
<name>A0ABR0LHY2_9PEZI</name>
<gene>
    <name evidence="3" type="primary">VPS10_2</name>
    <name evidence="3" type="ORF">LTR16_011873</name>
</gene>
<keyword evidence="4" id="KW-1185">Reference proteome</keyword>